<sequence>MRVSCYRIVVLLSLLNFSLAQYLVLNFSDDIFLSGFDNNSTNAYSDSDGDGFGQSESTSDHEHDPGSWRPIFELDDSSTVDLTLTRYYSGLQKIISAASEGNTRFMEEGVTELEVFASAGDLHAKSVMGFVYGIGMIREKSEAKSFLQHQLAAEGGNMQSKMALAYRYIRLDMHDKAAQLYSELAETAFNSFLFCKDYTTFVPIRIHRGPVQDTGMLRKFHGEDSEDFKIIESYAQIGYPSAMNKTGLFYYFGLRGLRRDHAKGILWFSKALENGELNSMVIMGDIYSRGAGVERNYAKASLYSAFNGLGYLYLKGYGVDKNYTKAREFFEKVADTEDLSGIYYLGMMYLRGIGVKRDVKQATRYFLVAANGGLPKAIYQMAKMLHVAARINKNLKMLKLAAALYKTVAESGPWSSMSRWALGAYVKGDVGKAFILYSRMSELGYEVAQSNAAWILDRYGEKSMCMGVSGFCTDKERQERAHALWLRASKQGNDYAAQLVGELF</sequence>
<dbReference type="Gene3D" id="1.25.40.10">
    <property type="entry name" value="Tetratricopeptide repeat domain"/>
    <property type="match status" value="1"/>
</dbReference>
<dbReference type="SUPFAM" id="SSF81901">
    <property type="entry name" value="HCP-like"/>
    <property type="match status" value="2"/>
</dbReference>
<organism evidence="3 4">
    <name type="scientific">Capsella rubella</name>
    <dbReference type="NCBI Taxonomy" id="81985"/>
    <lineage>
        <taxon>Eukaryota</taxon>
        <taxon>Viridiplantae</taxon>
        <taxon>Streptophyta</taxon>
        <taxon>Embryophyta</taxon>
        <taxon>Tracheophyta</taxon>
        <taxon>Spermatophyta</taxon>
        <taxon>Magnoliopsida</taxon>
        <taxon>eudicotyledons</taxon>
        <taxon>Gunneridae</taxon>
        <taxon>Pentapetalae</taxon>
        <taxon>rosids</taxon>
        <taxon>malvids</taxon>
        <taxon>Brassicales</taxon>
        <taxon>Brassicaceae</taxon>
        <taxon>Camelineae</taxon>
        <taxon>Capsella</taxon>
    </lineage>
</organism>
<accession>R0GG09</accession>
<dbReference type="PANTHER" id="PTHR45084">
    <property type="entry name" value="ERAD-ASSOCIATED E3 UBIQUITIN-PROTEIN LIGASE COMPONENT HRD3A-RELATED"/>
    <property type="match status" value="1"/>
</dbReference>
<evidence type="ECO:0008006" key="5">
    <source>
        <dbReference type="Google" id="ProtNLM"/>
    </source>
</evidence>
<dbReference type="InterPro" id="IPR006597">
    <property type="entry name" value="Sel1-like"/>
</dbReference>
<evidence type="ECO:0000256" key="2">
    <source>
        <dbReference type="SAM" id="SignalP"/>
    </source>
</evidence>
<name>R0GG09_9BRAS</name>
<dbReference type="Proteomes" id="UP000029121">
    <property type="component" value="Unassembled WGS sequence"/>
</dbReference>
<dbReference type="InterPro" id="IPR011990">
    <property type="entry name" value="TPR-like_helical_dom_sf"/>
</dbReference>
<feature type="signal peptide" evidence="2">
    <location>
        <begin position="1"/>
        <end position="20"/>
    </location>
</feature>
<feature type="chain" id="PRO_5004341203" description="DOD-type homing endonuclease domain-containing protein" evidence="2">
    <location>
        <begin position="21"/>
        <end position="504"/>
    </location>
</feature>
<keyword evidence="4" id="KW-1185">Reference proteome</keyword>
<dbReference type="eggNOG" id="KOG1550">
    <property type="taxonomic scope" value="Eukaryota"/>
</dbReference>
<gene>
    <name evidence="3" type="ORF">CARUB_v10022149mg</name>
</gene>
<feature type="non-terminal residue" evidence="3">
    <location>
        <position position="504"/>
    </location>
</feature>
<reference evidence="4" key="1">
    <citation type="journal article" date="2013" name="Nat. Genet.">
        <title>The Capsella rubella genome and the genomic consequences of rapid mating system evolution.</title>
        <authorList>
            <person name="Slotte T."/>
            <person name="Hazzouri K.M."/>
            <person name="Agren J.A."/>
            <person name="Koenig D."/>
            <person name="Maumus F."/>
            <person name="Guo Y.L."/>
            <person name="Steige K."/>
            <person name="Platts A.E."/>
            <person name="Escobar J.S."/>
            <person name="Newman L.K."/>
            <person name="Wang W."/>
            <person name="Mandakova T."/>
            <person name="Vello E."/>
            <person name="Smith L.M."/>
            <person name="Henz S.R."/>
            <person name="Steffen J."/>
            <person name="Takuno S."/>
            <person name="Brandvain Y."/>
            <person name="Coop G."/>
            <person name="Andolfatto P."/>
            <person name="Hu T.T."/>
            <person name="Blanchette M."/>
            <person name="Clark R.M."/>
            <person name="Quesneville H."/>
            <person name="Nordborg M."/>
            <person name="Gaut B.S."/>
            <person name="Lysak M.A."/>
            <person name="Jenkins J."/>
            <person name="Grimwood J."/>
            <person name="Chapman J."/>
            <person name="Prochnik S."/>
            <person name="Shu S."/>
            <person name="Rokhsar D."/>
            <person name="Schmutz J."/>
            <person name="Weigel D."/>
            <person name="Wright S.I."/>
        </authorList>
    </citation>
    <scope>NUCLEOTIDE SEQUENCE [LARGE SCALE GENOMIC DNA]</scope>
    <source>
        <strain evidence="4">cv. Monte Gargano</strain>
    </source>
</reference>
<dbReference type="EMBL" id="KB870806">
    <property type="protein sequence ID" value="EOA34591.1"/>
    <property type="molecule type" value="Genomic_DNA"/>
</dbReference>
<protein>
    <recommendedName>
        <fullName evidence="5">DOD-type homing endonuclease domain-containing protein</fullName>
    </recommendedName>
</protein>
<dbReference type="GO" id="GO:0036503">
    <property type="term" value="P:ERAD pathway"/>
    <property type="evidence" value="ECO:0007669"/>
    <property type="project" value="InterPro"/>
</dbReference>
<keyword evidence="2" id="KW-0732">Signal</keyword>
<dbReference type="Pfam" id="PF08238">
    <property type="entry name" value="Sel1"/>
    <property type="match status" value="6"/>
</dbReference>
<proteinExistence type="predicted"/>
<evidence type="ECO:0000256" key="1">
    <source>
        <dbReference type="SAM" id="MobiDB-lite"/>
    </source>
</evidence>
<dbReference type="STRING" id="81985.R0GG09"/>
<dbReference type="InterPro" id="IPR044623">
    <property type="entry name" value="HRD3"/>
</dbReference>
<feature type="region of interest" description="Disordered" evidence="1">
    <location>
        <begin position="45"/>
        <end position="68"/>
    </location>
</feature>
<evidence type="ECO:0000313" key="3">
    <source>
        <dbReference type="EMBL" id="EOA34591.1"/>
    </source>
</evidence>
<dbReference type="AlphaFoldDB" id="R0GG09"/>
<dbReference type="SMART" id="SM00671">
    <property type="entry name" value="SEL1"/>
    <property type="match status" value="5"/>
</dbReference>
<evidence type="ECO:0000313" key="4">
    <source>
        <dbReference type="Proteomes" id="UP000029121"/>
    </source>
</evidence>
<dbReference type="PANTHER" id="PTHR45084:SF1">
    <property type="entry name" value="ERAD-ASSOCIATED E3 UBIQUITIN-PROTEIN LIGASE COMPONENT HRD3A-RELATED"/>
    <property type="match status" value="1"/>
</dbReference>